<proteinExistence type="predicted"/>
<gene>
    <name evidence="2" type="ORF">FHE72_03780</name>
</gene>
<feature type="transmembrane region" description="Helical" evidence="1">
    <location>
        <begin position="69"/>
        <end position="87"/>
    </location>
</feature>
<dbReference type="AlphaFoldDB" id="A0A6I6UNL4"/>
<protein>
    <submittedName>
        <fullName evidence="2">Uncharacterized protein</fullName>
    </submittedName>
</protein>
<dbReference type="KEGG" id="bvq:FHE72_03780"/>
<keyword evidence="1" id="KW-0472">Membrane</keyword>
<evidence type="ECO:0000313" key="2">
    <source>
        <dbReference type="EMBL" id="QHE60253.1"/>
    </source>
</evidence>
<feature type="transmembrane region" description="Helical" evidence="1">
    <location>
        <begin position="45"/>
        <end position="62"/>
    </location>
</feature>
<accession>A0A6I6UNL4</accession>
<name>A0A6I6UNL4_9BACI</name>
<feature type="transmembrane region" description="Helical" evidence="1">
    <location>
        <begin position="107"/>
        <end position="127"/>
    </location>
</feature>
<keyword evidence="1" id="KW-0812">Transmembrane</keyword>
<evidence type="ECO:0000256" key="1">
    <source>
        <dbReference type="SAM" id="Phobius"/>
    </source>
</evidence>
<dbReference type="EMBL" id="CP047394">
    <property type="protein sequence ID" value="QHE60253.1"/>
    <property type="molecule type" value="Genomic_DNA"/>
</dbReference>
<evidence type="ECO:0000313" key="3">
    <source>
        <dbReference type="Proteomes" id="UP000465062"/>
    </source>
</evidence>
<reference evidence="2 3" key="1">
    <citation type="submission" date="2019-06" db="EMBL/GenBank/DDBJ databases">
        <title>An operon consisting of a P-type ATPase gene and a transcriptional regular gene given the different cadmium resistance in Bacillus vietamensis 151-6 and Bacillus marisflavi 151-25.</title>
        <authorList>
            <person name="Yu X."/>
        </authorList>
    </citation>
    <scope>NUCLEOTIDE SEQUENCE [LARGE SCALE GENOMIC DNA]</scope>
    <source>
        <strain evidence="2 3">151-6</strain>
    </source>
</reference>
<organism evidence="2 3">
    <name type="scientific">Rossellomorea vietnamensis</name>
    <dbReference type="NCBI Taxonomy" id="218284"/>
    <lineage>
        <taxon>Bacteria</taxon>
        <taxon>Bacillati</taxon>
        <taxon>Bacillota</taxon>
        <taxon>Bacilli</taxon>
        <taxon>Bacillales</taxon>
        <taxon>Bacillaceae</taxon>
        <taxon>Rossellomorea</taxon>
    </lineage>
</organism>
<dbReference type="Proteomes" id="UP000465062">
    <property type="component" value="Chromosome"/>
</dbReference>
<keyword evidence="1" id="KW-1133">Transmembrane helix</keyword>
<sequence>MSRNIIGFSLFALGLALWVCASLFRFLITSDIPVSFTPEEAMFTQKTFVAAGVLILVGTLTAKANAFHLTAFALFSTVAAFQFYMNFSYHSSATYYTEEYAELANLSSYTALTLALVNLIFILKPYMRVWKMRVDRRKIMK</sequence>
<dbReference type="RefSeq" id="WP_159361263.1">
    <property type="nucleotide sequence ID" value="NZ_CP047394.1"/>
</dbReference>